<sequence length="1740" mass="196892">MLSQSFTALQRLQQQRQESVDDATVPSKSSSHQQVTSMPSALSEGLHEFYRAHAQLGSHQKQRPPVARVSEPQQLAQPNVLANQRFSASVARSHSRDSNSAAGSLVQRHHNVKTNPLNYQGQPARQCPGKGHSTRLFTGDGEKVKRFSPMRSASPPDSVATAAPLLHPEVPITAALEVVPTPPLAPSQDQRQRSAEVRVETHSRPAALRHRDPSGTPIALPPSCTQVAACTAPHSAPLSSPPASEVGECSHMSSSGLADELQRTREKLAELQRLYAFEKQAYLRQRTRQLREEAQLRQADDDITERTAQLLTDYESLMRFRDSASREHLESVLQRVTDEWKRNAENLEETRAKCEVALLSRLQTALVEQQDALAKRLQQHLVSVAKSTVETERAQHAVIAAAVQEQVESFKEEYRRVLEEDMAERQRLMDEQVAYRESQWHSFLKEEHSRMIASGEAAAREASRRQLETLHLAMRDITALREQLLHEHTRREAQVAQEYLSAYESLASEYVTSTEETTEYVLCLQRDYANIIRALHEEVNRMSAEKQEAVRQAEQCALQVAEAVAQKLRAVEEKADSRWQARCAAELEAHRAAVQRLSSMHEEAMERARSSSAAKEAELKQEYERDHAAREERLARQQEQMTAAADNALHNVQAAVQGLEREKEGLLAHIQDLKNQLRREELAREAAVHDARQAAEARYTSQLSSLEATYDAVLQQYKEKLKTACSGSDSSSAGFTNATVALKRVAELERELQETQAEHATRVQQAVNEAVVLWSARLEECRQQRQADCNAMEQQHRALRAALLEEVQQREQALEQKCLAQRRAHQEELHDAIRREKEASQRALELLERQHAAAQRHLEAEAERRVRAGEDALAVREKQLEVAEAQWQRRRTEDNEAALRQLTAHVTAQHAKQLAELEEQEATLRSERAQLAQKQAVMEHEARRAIQGEMEVRLAKQLAIAEEGWARLLEVELLQRFTTWQEFRMQELACVQQLHRQELRLLDEHHGAQIAALQEAQQLHLSQEAEAMRAREVAWAAARKASLDAYGEAAAAKLQEVLAVERSQWHTAQQQHAAERGASIEAAAARIVEHLTITEATRAQLEEEVRSSYLPILEQLQAKTSALLAEQRRRHEETIVQVRASCAAQLEKDIDAREREHEAHVQELREALEQQLAAQRSQHAATRKAYEEAASARMRDVCRLHEQQISELQQRCDTLASQQRAAEAASYRQVQRAQIEQEAKLRAEYEECIAGLRHTIEERNQSYADLQASLYVRVQSEADRIQAAADEKLSRFMERHQKQQAELLLAHETALAKQQQRQQEELAQLRARHEADLTAQACQLRKEHEATEAALQSSWESQQESWQNLLEDERRERRAADERAKAAVATAAELRFASEKQQAAAYRALDNEYRGLLEQMRHDLQVEREELARRCLEEEEQRFAAEMLQRGHAHRHPTQAQSWQHPSASAYPFPTVDTPVLVAAPESPTPLARRRSGGAPTFSAVSTPAALYPVTSEESPLPISPAAPVELPVAHPHDSRRRNHDHQPREAVLLKAKERLRQLWDVLEVPSDDQRTFLSDVDSLAEEVPAAELQNVLTREQRRLEAQLPLLEALTRREYVLRQLRTLVHAPPLKALSINKSNTTRKRVGPGDSDDDNNGAVHVTVSASSPSFSQVFGNAEESGSVSAAVSPPSKMRGDADSKQLEQLQLELRRLTEQLRHDITQHEKEFGQLFCIKGARVMDAL</sequence>
<accession>A0A836KW29</accession>
<protein>
    <submittedName>
        <fullName evidence="3">Uncharacterized protein</fullName>
    </submittedName>
</protein>
<name>A0A836KW29_LEIEN</name>
<dbReference type="OrthoDB" id="248960at2759"/>
<feature type="region of interest" description="Disordered" evidence="2">
    <location>
        <begin position="1"/>
        <end position="41"/>
    </location>
</feature>
<feature type="compositionally biased region" description="Polar residues" evidence="2">
    <location>
        <begin position="26"/>
        <end position="40"/>
    </location>
</feature>
<feature type="coiled-coil region" evidence="1">
    <location>
        <begin position="1693"/>
        <end position="1720"/>
    </location>
</feature>
<evidence type="ECO:0000313" key="3">
    <source>
        <dbReference type="EMBL" id="KAG5480218.1"/>
    </source>
</evidence>
<evidence type="ECO:0000256" key="2">
    <source>
        <dbReference type="SAM" id="MobiDB-lite"/>
    </source>
</evidence>
<keyword evidence="4" id="KW-1185">Reference proteome</keyword>
<keyword evidence="1" id="KW-0175">Coiled coil</keyword>
<dbReference type="KEGG" id="lenr:94173454"/>
<feature type="region of interest" description="Disordered" evidence="2">
    <location>
        <begin position="112"/>
        <end position="137"/>
    </location>
</feature>
<feature type="coiled-coil region" evidence="1">
    <location>
        <begin position="587"/>
        <end position="690"/>
    </location>
</feature>
<feature type="coiled-coil region" evidence="1">
    <location>
        <begin position="804"/>
        <end position="937"/>
    </location>
</feature>
<feature type="region of interest" description="Disordered" evidence="2">
    <location>
        <begin position="1635"/>
        <end position="1657"/>
    </location>
</feature>
<dbReference type="EMBL" id="JAFHKP010000021">
    <property type="protein sequence ID" value="KAG5480218.1"/>
    <property type="molecule type" value="Genomic_DNA"/>
</dbReference>
<dbReference type="Proteomes" id="UP000674179">
    <property type="component" value="Chromosome 21"/>
</dbReference>
<organism evidence="3 4">
    <name type="scientific">Leishmania enriettii</name>
    <dbReference type="NCBI Taxonomy" id="5663"/>
    <lineage>
        <taxon>Eukaryota</taxon>
        <taxon>Discoba</taxon>
        <taxon>Euglenozoa</taxon>
        <taxon>Kinetoplastea</taxon>
        <taxon>Metakinetoplastina</taxon>
        <taxon>Trypanosomatida</taxon>
        <taxon>Trypanosomatidae</taxon>
        <taxon>Leishmaniinae</taxon>
        <taxon>Leishmania</taxon>
    </lineage>
</organism>
<feature type="coiled-coil region" evidence="1">
    <location>
        <begin position="738"/>
        <end position="765"/>
    </location>
</feature>
<feature type="coiled-coil region" evidence="1">
    <location>
        <begin position="400"/>
        <end position="431"/>
    </location>
</feature>
<proteinExistence type="predicted"/>
<evidence type="ECO:0000313" key="4">
    <source>
        <dbReference type="Proteomes" id="UP000674179"/>
    </source>
</evidence>
<feature type="compositionally biased region" description="Polar residues" evidence="2">
    <location>
        <begin position="113"/>
        <end position="123"/>
    </location>
</feature>
<comment type="caution">
    <text evidence="3">The sequence shown here is derived from an EMBL/GenBank/DDBJ whole genome shotgun (WGS) entry which is preliminary data.</text>
</comment>
<feature type="coiled-coil region" evidence="1">
    <location>
        <begin position="1359"/>
        <end position="1386"/>
    </location>
</feature>
<feature type="coiled-coil region" evidence="1">
    <location>
        <begin position="1143"/>
        <end position="1225"/>
    </location>
</feature>
<feature type="compositionally biased region" description="Polar residues" evidence="2">
    <location>
        <begin position="1454"/>
        <end position="1463"/>
    </location>
</feature>
<gene>
    <name evidence="3" type="ORF">CUR178_06274</name>
</gene>
<dbReference type="GeneID" id="94173454"/>
<feature type="compositionally biased region" description="Polar residues" evidence="2">
    <location>
        <begin position="1"/>
        <end position="17"/>
    </location>
</feature>
<evidence type="ECO:0000256" key="1">
    <source>
        <dbReference type="SAM" id="Coils"/>
    </source>
</evidence>
<dbReference type="RefSeq" id="XP_067693365.1">
    <property type="nucleotide sequence ID" value="XM_067837944.1"/>
</dbReference>
<feature type="region of interest" description="Disordered" evidence="2">
    <location>
        <begin position="1444"/>
        <end position="1466"/>
    </location>
</feature>
<reference evidence="3 4" key="1">
    <citation type="submission" date="2021-02" db="EMBL/GenBank/DDBJ databases">
        <title>Leishmania (Mundinia) enrietti genome sequencing and assembly.</title>
        <authorList>
            <person name="Almutairi H."/>
            <person name="Gatherer D."/>
        </authorList>
    </citation>
    <scope>NUCLEOTIDE SEQUENCE [LARGE SCALE GENOMIC DNA]</scope>
    <source>
        <strain evidence="3">CUR178</strain>
    </source>
</reference>
<feature type="region of interest" description="Disordered" evidence="2">
    <location>
        <begin position="1511"/>
        <end position="1543"/>
    </location>
</feature>
<feature type="coiled-coil region" evidence="1">
    <location>
        <begin position="254"/>
        <end position="281"/>
    </location>
</feature>